<dbReference type="RefSeq" id="WP_117457774.1">
    <property type="nucleotide sequence ID" value="NZ_JACRTP010000003.1"/>
</dbReference>
<feature type="domain" description="HTH lacI-type" evidence="4">
    <location>
        <begin position="2"/>
        <end position="57"/>
    </location>
</feature>
<evidence type="ECO:0000256" key="3">
    <source>
        <dbReference type="ARBA" id="ARBA00023163"/>
    </source>
</evidence>
<evidence type="ECO:0000313" key="7">
    <source>
        <dbReference type="Proteomes" id="UP000661649"/>
    </source>
</evidence>
<proteinExistence type="predicted"/>
<dbReference type="InterPro" id="IPR000843">
    <property type="entry name" value="HTH_LacI"/>
</dbReference>
<evidence type="ECO:0000256" key="1">
    <source>
        <dbReference type="ARBA" id="ARBA00023015"/>
    </source>
</evidence>
<dbReference type="Gene3D" id="3.40.50.2300">
    <property type="match status" value="2"/>
</dbReference>
<gene>
    <name evidence="6" type="ORF">H8712_08275</name>
</gene>
<organism evidence="6 7">
    <name type="scientific">Blautia stercoris</name>
    <dbReference type="NCBI Taxonomy" id="871664"/>
    <lineage>
        <taxon>Bacteria</taxon>
        <taxon>Bacillati</taxon>
        <taxon>Bacillota</taxon>
        <taxon>Clostridia</taxon>
        <taxon>Lachnospirales</taxon>
        <taxon>Lachnospiraceae</taxon>
        <taxon>Blautia</taxon>
    </lineage>
</organism>
<dbReference type="SMART" id="SM00354">
    <property type="entry name" value="HTH_LACI"/>
    <property type="match status" value="1"/>
</dbReference>
<protein>
    <submittedName>
        <fullName evidence="6">LacI family DNA-binding transcriptional regulator</fullName>
    </submittedName>
</protein>
<evidence type="ECO:0000259" key="5">
    <source>
        <dbReference type="PROSITE" id="PS50943"/>
    </source>
</evidence>
<dbReference type="InterPro" id="IPR028082">
    <property type="entry name" value="Peripla_BP_I"/>
</dbReference>
<evidence type="ECO:0000313" key="6">
    <source>
        <dbReference type="EMBL" id="MBC8628611.1"/>
    </source>
</evidence>
<dbReference type="PANTHER" id="PTHR30146:SF24">
    <property type="entry name" value="XYLOSE OPERON REGULATORY PROTEIN"/>
    <property type="match status" value="1"/>
</dbReference>
<dbReference type="InterPro" id="IPR001387">
    <property type="entry name" value="Cro/C1-type_HTH"/>
</dbReference>
<dbReference type="Pfam" id="PF13377">
    <property type="entry name" value="Peripla_BP_3"/>
    <property type="match status" value="1"/>
</dbReference>
<dbReference type="PANTHER" id="PTHR30146">
    <property type="entry name" value="LACI-RELATED TRANSCRIPTIONAL REPRESSOR"/>
    <property type="match status" value="1"/>
</dbReference>
<dbReference type="Gene3D" id="1.10.260.40">
    <property type="entry name" value="lambda repressor-like DNA-binding domains"/>
    <property type="match status" value="1"/>
</dbReference>
<feature type="domain" description="HTH cro/C1-type" evidence="5">
    <location>
        <begin position="3"/>
        <end position="47"/>
    </location>
</feature>
<name>A0ABR7PB73_9FIRM</name>
<dbReference type="Pfam" id="PF00356">
    <property type="entry name" value="LacI"/>
    <property type="match status" value="1"/>
</dbReference>
<dbReference type="EMBL" id="JACRTP010000003">
    <property type="protein sequence ID" value="MBC8628611.1"/>
    <property type="molecule type" value="Genomic_DNA"/>
</dbReference>
<dbReference type="CDD" id="cd01392">
    <property type="entry name" value="HTH_LacI"/>
    <property type="match status" value="1"/>
</dbReference>
<keyword evidence="3" id="KW-0804">Transcription</keyword>
<dbReference type="PROSITE" id="PS50932">
    <property type="entry name" value="HTH_LACI_2"/>
    <property type="match status" value="1"/>
</dbReference>
<sequence>MVTIKEMAQELGVSTTTVSNVIHGKTKEVSLANIERIQKILKKYDYTPNINARNLASKRSKIIGLLIKSKQNKIANRFEDPFIGRILGAIERHVRQKGYYLMVYAVDDVHQVQQFTMSWNMDGLITSGFVEGDIRYLKERFKNPIAIIDDYDTNGLGNCVNIRIEDEQAEYLLTKYVISCGHRKLAFLADNLVNLDKIRFQGFCRALKEANIPVSREENFIQIYASDAGEPQNMDEIYEKSFSYTALLCASDYYAVHIENMLLDRERKIPEEISIAGFDDVPISRMVRPALTTVRQDIQAKGIAAVEELLKLIEGESEDKIVQLGTELVIRDSVKKI</sequence>
<evidence type="ECO:0000256" key="2">
    <source>
        <dbReference type="ARBA" id="ARBA00023125"/>
    </source>
</evidence>
<dbReference type="InterPro" id="IPR010982">
    <property type="entry name" value="Lambda_DNA-bd_dom_sf"/>
</dbReference>
<keyword evidence="7" id="KW-1185">Reference proteome</keyword>
<dbReference type="InterPro" id="IPR046335">
    <property type="entry name" value="LacI/GalR-like_sensor"/>
</dbReference>
<reference evidence="6 7" key="1">
    <citation type="submission" date="2020-08" db="EMBL/GenBank/DDBJ databases">
        <title>Genome public.</title>
        <authorList>
            <person name="Liu C."/>
            <person name="Sun Q."/>
        </authorList>
    </citation>
    <scope>NUCLEOTIDE SEQUENCE [LARGE SCALE GENOMIC DNA]</scope>
    <source>
        <strain evidence="6 7">3_YM_SP_D4_24.mj</strain>
    </source>
</reference>
<keyword evidence="2 6" id="KW-0238">DNA-binding</keyword>
<keyword evidence="1" id="KW-0805">Transcription regulation</keyword>
<dbReference type="CDD" id="cd06267">
    <property type="entry name" value="PBP1_LacI_sugar_binding-like"/>
    <property type="match status" value="1"/>
</dbReference>
<comment type="caution">
    <text evidence="6">The sequence shown here is derived from an EMBL/GenBank/DDBJ whole genome shotgun (WGS) entry which is preliminary data.</text>
</comment>
<accession>A0ABR7PB73</accession>
<dbReference type="SUPFAM" id="SSF47413">
    <property type="entry name" value="lambda repressor-like DNA-binding domains"/>
    <property type="match status" value="1"/>
</dbReference>
<dbReference type="Proteomes" id="UP000661649">
    <property type="component" value="Unassembled WGS sequence"/>
</dbReference>
<evidence type="ECO:0000259" key="4">
    <source>
        <dbReference type="PROSITE" id="PS50932"/>
    </source>
</evidence>
<dbReference type="PROSITE" id="PS50943">
    <property type="entry name" value="HTH_CROC1"/>
    <property type="match status" value="1"/>
</dbReference>
<dbReference type="GO" id="GO:0003677">
    <property type="term" value="F:DNA binding"/>
    <property type="evidence" value="ECO:0007669"/>
    <property type="project" value="UniProtKB-KW"/>
</dbReference>
<dbReference type="SUPFAM" id="SSF53822">
    <property type="entry name" value="Periplasmic binding protein-like I"/>
    <property type="match status" value="1"/>
</dbReference>